<dbReference type="PANTHER" id="PTHR30363:SF4">
    <property type="entry name" value="GLYCEROL-3-PHOSPHATE REGULON REPRESSOR"/>
    <property type="match status" value="1"/>
</dbReference>
<comment type="function">
    <text evidence="6">Repressor of the lactose catabolism operon. Galactose-6-phosphate is the inducer.</text>
</comment>
<evidence type="ECO:0000256" key="6">
    <source>
        <dbReference type="ARBA" id="ARBA00024937"/>
    </source>
</evidence>
<dbReference type="PROSITE" id="PS00894">
    <property type="entry name" value="HTH_DEOR_1"/>
    <property type="match status" value="1"/>
</dbReference>
<dbReference type="Pfam" id="PF08220">
    <property type="entry name" value="HTH_DeoR"/>
    <property type="match status" value="1"/>
</dbReference>
<protein>
    <recommendedName>
        <fullName evidence="1">Lactose phosphotransferase system repressor</fullName>
    </recommendedName>
</protein>
<dbReference type="SMART" id="SM00420">
    <property type="entry name" value="HTH_DEOR"/>
    <property type="match status" value="1"/>
</dbReference>
<dbReference type="InterPro" id="IPR018356">
    <property type="entry name" value="Tscrpt_reg_HTH_DeoR_CS"/>
</dbReference>
<gene>
    <name evidence="8" type="ORF">P7D85_01055</name>
</gene>
<comment type="caution">
    <text evidence="8">The sequence shown here is derived from an EMBL/GenBank/DDBJ whole genome shotgun (WGS) entry which is preliminary data.</text>
</comment>
<organism evidence="8 9">
    <name type="scientific">Enterococcus hulanensis</name>
    <dbReference type="NCBI Taxonomy" id="2559929"/>
    <lineage>
        <taxon>Bacteria</taxon>
        <taxon>Bacillati</taxon>
        <taxon>Bacillota</taxon>
        <taxon>Bacilli</taxon>
        <taxon>Lactobacillales</taxon>
        <taxon>Enterococcaceae</taxon>
        <taxon>Enterococcus</taxon>
    </lineage>
</organism>
<keyword evidence="9" id="KW-1185">Reference proteome</keyword>
<dbReference type="Gene3D" id="1.10.10.10">
    <property type="entry name" value="Winged helix-like DNA-binding domain superfamily/Winged helix DNA-binding domain"/>
    <property type="match status" value="1"/>
</dbReference>
<evidence type="ECO:0000256" key="5">
    <source>
        <dbReference type="ARBA" id="ARBA00023163"/>
    </source>
</evidence>
<evidence type="ECO:0000256" key="1">
    <source>
        <dbReference type="ARBA" id="ARBA00021390"/>
    </source>
</evidence>
<dbReference type="InterPro" id="IPR036390">
    <property type="entry name" value="WH_DNA-bd_sf"/>
</dbReference>
<keyword evidence="5" id="KW-0804">Transcription</keyword>
<keyword evidence="3" id="KW-0805">Transcription regulation</keyword>
<dbReference type="InterPro" id="IPR037171">
    <property type="entry name" value="NagB/RpiA_transferase-like"/>
</dbReference>
<name>A0ABU3EU00_9ENTE</name>
<accession>A0ABU3EU00</accession>
<evidence type="ECO:0000313" key="9">
    <source>
        <dbReference type="Proteomes" id="UP001252875"/>
    </source>
</evidence>
<dbReference type="PRINTS" id="PR00037">
    <property type="entry name" value="HTHLACR"/>
</dbReference>
<proteinExistence type="predicted"/>
<dbReference type="Gene3D" id="3.40.50.1360">
    <property type="match status" value="1"/>
</dbReference>
<dbReference type="PANTHER" id="PTHR30363">
    <property type="entry name" value="HTH-TYPE TRANSCRIPTIONAL REGULATOR SRLR-RELATED"/>
    <property type="match status" value="1"/>
</dbReference>
<dbReference type="Pfam" id="PF00455">
    <property type="entry name" value="DeoRC"/>
    <property type="match status" value="1"/>
</dbReference>
<dbReference type="InterPro" id="IPR001034">
    <property type="entry name" value="DeoR_HTH"/>
</dbReference>
<feature type="domain" description="HTH deoR-type" evidence="7">
    <location>
        <begin position="3"/>
        <end position="58"/>
    </location>
</feature>
<evidence type="ECO:0000256" key="2">
    <source>
        <dbReference type="ARBA" id="ARBA00022491"/>
    </source>
</evidence>
<evidence type="ECO:0000313" key="8">
    <source>
        <dbReference type="EMBL" id="MDT2598339.1"/>
    </source>
</evidence>
<dbReference type="PROSITE" id="PS51000">
    <property type="entry name" value="HTH_DEOR_2"/>
    <property type="match status" value="1"/>
</dbReference>
<keyword evidence="2" id="KW-0678">Repressor</keyword>
<keyword evidence="4 8" id="KW-0238">DNA-binding</keyword>
<dbReference type="InterPro" id="IPR050313">
    <property type="entry name" value="Carb_Metab_HTH_regulators"/>
</dbReference>
<dbReference type="GO" id="GO:0003677">
    <property type="term" value="F:DNA binding"/>
    <property type="evidence" value="ECO:0007669"/>
    <property type="project" value="UniProtKB-KW"/>
</dbReference>
<reference evidence="8 9" key="1">
    <citation type="submission" date="2023-03" db="EMBL/GenBank/DDBJ databases">
        <authorList>
            <person name="Shen W."/>
            <person name="Cai J."/>
        </authorList>
    </citation>
    <scope>NUCLEOTIDE SEQUENCE [LARGE SCALE GENOMIC DNA]</scope>
    <source>
        <strain evidence="8 9">D6-4</strain>
    </source>
</reference>
<dbReference type="Proteomes" id="UP001252875">
    <property type="component" value="Unassembled WGS sequence"/>
</dbReference>
<dbReference type="InterPro" id="IPR036388">
    <property type="entry name" value="WH-like_DNA-bd_sf"/>
</dbReference>
<dbReference type="SUPFAM" id="SSF100950">
    <property type="entry name" value="NagB/RpiA/CoA transferase-like"/>
    <property type="match status" value="1"/>
</dbReference>
<dbReference type="EMBL" id="JARPYI010000001">
    <property type="protein sequence ID" value="MDT2598339.1"/>
    <property type="molecule type" value="Genomic_DNA"/>
</dbReference>
<dbReference type="RefSeq" id="WP_311821324.1">
    <property type="nucleotide sequence ID" value="NZ_JARPYF010000001.1"/>
</dbReference>
<dbReference type="SUPFAM" id="SSF46785">
    <property type="entry name" value="Winged helix' DNA-binding domain"/>
    <property type="match status" value="1"/>
</dbReference>
<evidence type="ECO:0000259" key="7">
    <source>
        <dbReference type="PROSITE" id="PS51000"/>
    </source>
</evidence>
<dbReference type="SMART" id="SM01134">
    <property type="entry name" value="DeoRC"/>
    <property type="match status" value="1"/>
</dbReference>
<evidence type="ECO:0000256" key="4">
    <source>
        <dbReference type="ARBA" id="ARBA00023125"/>
    </source>
</evidence>
<dbReference type="InterPro" id="IPR014036">
    <property type="entry name" value="DeoR-like_C"/>
</dbReference>
<evidence type="ECO:0000256" key="3">
    <source>
        <dbReference type="ARBA" id="ARBA00023015"/>
    </source>
</evidence>
<sequence>MLKTDRLQAIMLLLELNGRVQSNEVMEHLAVSDMTVRRDLADLEKQGLVERFHGGAKLRAPYCQDELSHIEKKIIHHEAKERIVKRAAEFINEGDTIFLGPGTTIELFVQHIQADFLRIVTNCQPIFEQLNKYKKNWKIYLLGGELRETTQSFVGEITNKSLMNMNFHKAFFSCNAINGQKIMTATFEEVQTQQIALNNSIERFLLIDHSKIGKRDFSVYYKLQDVTAVITDDHEQKQYKKIEKKEKYIV</sequence>